<protein>
    <submittedName>
        <fullName evidence="2">Uncharacterized protein</fullName>
    </submittedName>
</protein>
<evidence type="ECO:0000313" key="2">
    <source>
        <dbReference type="EMBL" id="KAK2191705.1"/>
    </source>
</evidence>
<keyword evidence="3" id="KW-1185">Reference proteome</keyword>
<keyword evidence="1" id="KW-0472">Membrane</keyword>
<dbReference type="AlphaFoldDB" id="A0AAD9PBF9"/>
<gene>
    <name evidence="2" type="ORF">NP493_47g02032</name>
</gene>
<evidence type="ECO:0000256" key="1">
    <source>
        <dbReference type="SAM" id="Phobius"/>
    </source>
</evidence>
<reference evidence="2" key="1">
    <citation type="journal article" date="2023" name="Mol. Biol. Evol.">
        <title>Third-Generation Sequencing Reveals the Adaptive Role of the Epigenome in Three Deep-Sea Polychaetes.</title>
        <authorList>
            <person name="Perez M."/>
            <person name="Aroh O."/>
            <person name="Sun Y."/>
            <person name="Lan Y."/>
            <person name="Juniper S.K."/>
            <person name="Young C.R."/>
            <person name="Angers B."/>
            <person name="Qian P.Y."/>
        </authorList>
    </citation>
    <scope>NUCLEOTIDE SEQUENCE</scope>
    <source>
        <strain evidence="2">R07B-5</strain>
    </source>
</reference>
<dbReference type="EMBL" id="JAODUO010000047">
    <property type="protein sequence ID" value="KAK2191705.1"/>
    <property type="molecule type" value="Genomic_DNA"/>
</dbReference>
<evidence type="ECO:0000313" key="3">
    <source>
        <dbReference type="Proteomes" id="UP001209878"/>
    </source>
</evidence>
<accession>A0AAD9PBF9</accession>
<comment type="caution">
    <text evidence="2">The sequence shown here is derived from an EMBL/GenBank/DDBJ whole genome shotgun (WGS) entry which is preliminary data.</text>
</comment>
<sequence>MARQGKIHAVHRDMLVIFLVQFWSLLNPQNETCLNTFITIFVRFYMSMSCLFKLYLCLIVYFGVANGARVVVILYGHSLCHLSCSCRAIANLCVFP</sequence>
<keyword evidence="1" id="KW-0812">Transmembrane</keyword>
<name>A0AAD9PBF9_RIDPI</name>
<proteinExistence type="predicted"/>
<organism evidence="2 3">
    <name type="scientific">Ridgeia piscesae</name>
    <name type="common">Tubeworm</name>
    <dbReference type="NCBI Taxonomy" id="27915"/>
    <lineage>
        <taxon>Eukaryota</taxon>
        <taxon>Metazoa</taxon>
        <taxon>Spiralia</taxon>
        <taxon>Lophotrochozoa</taxon>
        <taxon>Annelida</taxon>
        <taxon>Polychaeta</taxon>
        <taxon>Sedentaria</taxon>
        <taxon>Canalipalpata</taxon>
        <taxon>Sabellida</taxon>
        <taxon>Siboglinidae</taxon>
        <taxon>Ridgeia</taxon>
    </lineage>
</organism>
<feature type="transmembrane region" description="Helical" evidence="1">
    <location>
        <begin position="44"/>
        <end position="64"/>
    </location>
</feature>
<keyword evidence="1" id="KW-1133">Transmembrane helix</keyword>
<dbReference type="Proteomes" id="UP001209878">
    <property type="component" value="Unassembled WGS sequence"/>
</dbReference>